<dbReference type="InterPro" id="IPR000883">
    <property type="entry name" value="Cyt_C_Oxase_1"/>
</dbReference>
<dbReference type="EMBL" id="ADBV01012172">
    <property type="protein sequence ID" value="EJW74472.1"/>
    <property type="molecule type" value="Genomic_DNA"/>
</dbReference>
<dbReference type="PANTHER" id="PTHR10422:SF18">
    <property type="entry name" value="CYTOCHROME C OXIDASE SUBUNIT 1"/>
    <property type="match status" value="1"/>
</dbReference>
<dbReference type="EC" id="7.1.1.9" evidence="9"/>
<evidence type="ECO:0000256" key="3">
    <source>
        <dbReference type="ARBA" id="ARBA00009578"/>
    </source>
</evidence>
<dbReference type="InterPro" id="IPR023616">
    <property type="entry name" value="Cyt_c_oxase-like_su1_dom"/>
</dbReference>
<feature type="transmembrane region" description="Helical" evidence="10">
    <location>
        <begin position="12"/>
        <end position="35"/>
    </location>
</feature>
<keyword evidence="9 10" id="KW-0812">Transmembrane</keyword>
<accession>J9EBQ9</accession>
<keyword evidence="9" id="KW-0186">Copper</keyword>
<comment type="caution">
    <text evidence="12">The sequence shown here is derived from an EMBL/GenBank/DDBJ whole genome shotgun (WGS) entry which is preliminary data.</text>
</comment>
<comment type="subcellular location">
    <subcellularLocation>
        <location evidence="9">Mitochondrion inner membrane</location>
        <topology evidence="9">Multi-pass membrane protein</topology>
    </subcellularLocation>
</comment>
<evidence type="ECO:0000256" key="7">
    <source>
        <dbReference type="ARBA" id="ARBA00022982"/>
    </source>
</evidence>
<evidence type="ECO:0000313" key="12">
    <source>
        <dbReference type="EMBL" id="EJW74472.1"/>
    </source>
</evidence>
<evidence type="ECO:0000256" key="10">
    <source>
        <dbReference type="SAM" id="Phobius"/>
    </source>
</evidence>
<protein>
    <recommendedName>
        <fullName evidence="4 9">Cytochrome c oxidase subunit 1</fullName>
        <ecNumber evidence="9">7.1.1.9</ecNumber>
    </recommendedName>
</protein>
<dbReference type="GO" id="GO:0020037">
    <property type="term" value="F:heme binding"/>
    <property type="evidence" value="ECO:0007669"/>
    <property type="project" value="InterPro"/>
</dbReference>
<feature type="domain" description="Cytochrome oxidase subunit I profile" evidence="11">
    <location>
        <begin position="1"/>
        <end position="277"/>
    </location>
</feature>
<feature type="transmembrane region" description="Helical" evidence="10">
    <location>
        <begin position="234"/>
        <end position="257"/>
    </location>
</feature>
<evidence type="ECO:0000256" key="2">
    <source>
        <dbReference type="ARBA" id="ARBA00004673"/>
    </source>
</evidence>
<dbReference type="UniPathway" id="UPA00705"/>
<comment type="catalytic activity">
    <reaction evidence="8">
        <text>4 Fe(II)-[cytochrome c] + O2 + 8 H(+)(in) = 4 Fe(III)-[cytochrome c] + 2 H2O + 4 H(+)(out)</text>
        <dbReference type="Rhea" id="RHEA:11436"/>
        <dbReference type="Rhea" id="RHEA-COMP:10350"/>
        <dbReference type="Rhea" id="RHEA-COMP:14399"/>
        <dbReference type="ChEBI" id="CHEBI:15377"/>
        <dbReference type="ChEBI" id="CHEBI:15378"/>
        <dbReference type="ChEBI" id="CHEBI:15379"/>
        <dbReference type="ChEBI" id="CHEBI:29033"/>
        <dbReference type="ChEBI" id="CHEBI:29034"/>
        <dbReference type="EC" id="7.1.1.9"/>
    </reaction>
    <physiologicalReaction direction="left-to-right" evidence="8">
        <dbReference type="Rhea" id="RHEA:11437"/>
    </physiologicalReaction>
</comment>
<keyword evidence="9" id="KW-0813">Transport</keyword>
<feature type="transmembrane region" description="Helical" evidence="10">
    <location>
        <begin position="55"/>
        <end position="80"/>
    </location>
</feature>
<dbReference type="SUPFAM" id="SSF81442">
    <property type="entry name" value="Cytochrome c oxidase subunit I-like"/>
    <property type="match status" value="1"/>
</dbReference>
<evidence type="ECO:0000256" key="5">
    <source>
        <dbReference type="ARBA" id="ARBA00022660"/>
    </source>
</evidence>
<dbReference type="GO" id="GO:0005743">
    <property type="term" value="C:mitochondrial inner membrane"/>
    <property type="evidence" value="ECO:0007669"/>
    <property type="project" value="UniProtKB-SubCell"/>
</dbReference>
<evidence type="ECO:0000256" key="8">
    <source>
        <dbReference type="ARBA" id="ARBA00049512"/>
    </source>
</evidence>
<dbReference type="Gene3D" id="1.20.210.10">
    <property type="entry name" value="Cytochrome c oxidase-like, subunit I domain"/>
    <property type="match status" value="1"/>
</dbReference>
<feature type="transmembrane region" description="Helical" evidence="10">
    <location>
        <begin position="166"/>
        <end position="187"/>
    </location>
</feature>
<dbReference type="GO" id="GO:0046872">
    <property type="term" value="F:metal ion binding"/>
    <property type="evidence" value="ECO:0007669"/>
    <property type="project" value="UniProtKB-KW"/>
</dbReference>
<dbReference type="Pfam" id="PF00115">
    <property type="entry name" value="COX1"/>
    <property type="match status" value="1"/>
</dbReference>
<organism evidence="12 13">
    <name type="scientific">Wuchereria bancrofti</name>
    <dbReference type="NCBI Taxonomy" id="6293"/>
    <lineage>
        <taxon>Eukaryota</taxon>
        <taxon>Metazoa</taxon>
        <taxon>Ecdysozoa</taxon>
        <taxon>Nematoda</taxon>
        <taxon>Chromadorea</taxon>
        <taxon>Rhabditida</taxon>
        <taxon>Spirurina</taxon>
        <taxon>Spiruromorpha</taxon>
        <taxon>Filarioidea</taxon>
        <taxon>Onchocercidae</taxon>
        <taxon>Wuchereria</taxon>
    </lineage>
</organism>
<gene>
    <name evidence="12" type="ORF">WUBG_14621</name>
</gene>
<keyword evidence="7 9" id="KW-0249">Electron transport</keyword>
<keyword evidence="10" id="KW-1133">Transmembrane helix</keyword>
<keyword evidence="9" id="KW-0408">Iron</keyword>
<evidence type="ECO:0000256" key="4">
    <source>
        <dbReference type="ARBA" id="ARBA00015947"/>
    </source>
</evidence>
<sequence>MLGAPEIAFPRVNALSFWFTFVALLIVYQSFFIGGGPGSSWTFYPPLRVEGQPEVSLDVIILGLHTVGIGSLLGAINFMVTTQNMRSVAVTLDQATGSLLFLLFDRNFNTSFYDTKNGGNPLLYQHLFWFFGHPEVYVIILPVFGIISESVLFLTDKDRLFGQASITFASIWIAVLGGLSGIVLRAASLDVVLHDTYYVVAHFHYTLSLGAVYGIFCGFCLWLPYIYGVSFDGLLIIAVFFVFLLVTNMTFFLMHFAGIQGMPRKVLDYPDCYSMFQ</sequence>
<feature type="transmembrane region" description="Helical" evidence="10">
    <location>
        <begin position="207"/>
        <end position="227"/>
    </location>
</feature>
<dbReference type="GO" id="GO:0004129">
    <property type="term" value="F:cytochrome-c oxidase activity"/>
    <property type="evidence" value="ECO:0007669"/>
    <property type="project" value="UniProtKB-EC"/>
</dbReference>
<dbReference type="AlphaFoldDB" id="J9EBQ9"/>
<dbReference type="PRINTS" id="PR01165">
    <property type="entry name" value="CYCOXIDASEI"/>
</dbReference>
<feature type="transmembrane region" description="Helical" evidence="10">
    <location>
        <begin position="136"/>
        <end position="154"/>
    </location>
</feature>
<keyword evidence="9" id="KW-0999">Mitochondrion inner membrane</keyword>
<evidence type="ECO:0000256" key="1">
    <source>
        <dbReference type="ARBA" id="ARBA00001971"/>
    </source>
</evidence>
<feature type="non-terminal residue" evidence="12">
    <location>
        <position position="277"/>
    </location>
</feature>
<evidence type="ECO:0000313" key="13">
    <source>
        <dbReference type="Proteomes" id="UP000004810"/>
    </source>
</evidence>
<keyword evidence="9" id="KW-0349">Heme</keyword>
<evidence type="ECO:0000256" key="9">
    <source>
        <dbReference type="RuleBase" id="RU000369"/>
    </source>
</evidence>
<keyword evidence="6" id="KW-1278">Translocase</keyword>
<dbReference type="GO" id="GO:0006123">
    <property type="term" value="P:mitochondrial electron transport, cytochrome c to oxygen"/>
    <property type="evidence" value="ECO:0007669"/>
    <property type="project" value="TreeGrafter"/>
</dbReference>
<dbReference type="PANTHER" id="PTHR10422">
    <property type="entry name" value="CYTOCHROME C OXIDASE SUBUNIT 1"/>
    <property type="match status" value="1"/>
</dbReference>
<comment type="cofactor">
    <cofactor evidence="1">
        <name>heme</name>
        <dbReference type="ChEBI" id="CHEBI:30413"/>
    </cofactor>
</comment>
<dbReference type="InterPro" id="IPR036927">
    <property type="entry name" value="Cyt_c_oxase-like_su1_sf"/>
</dbReference>
<keyword evidence="5 9" id="KW-0679">Respiratory chain</keyword>
<evidence type="ECO:0000259" key="11">
    <source>
        <dbReference type="PROSITE" id="PS50855"/>
    </source>
</evidence>
<dbReference type="PROSITE" id="PS50855">
    <property type="entry name" value="COX1"/>
    <property type="match status" value="1"/>
</dbReference>
<comment type="similarity">
    <text evidence="3 9">Belongs to the heme-copper respiratory oxidase family.</text>
</comment>
<comment type="function">
    <text evidence="9">Component of the cytochrome c oxidase, the last enzyme in the mitochondrial electron transport chain which drives oxidative phosphorylation. The respiratory chain contains 3 multisubunit complexes succinate dehydrogenase (complex II, CII), ubiquinol-cytochrome c oxidoreductase (cytochrome b-c1 complex, complex III, CIII) and cytochrome c oxidase (complex IV, CIV), that cooperate to transfer electrons derived from NADH and succinate to molecular oxygen, creating an electrochemical gradient over the inner membrane that drives transmembrane transport and the ATP synthase. Cytochrome c oxidase is the component of the respiratory chain that catalyzes the reduction of oxygen to water. Electrons originating from reduced cytochrome c in the intermembrane space (IMS) are transferred via the dinuclear copper A center (CU(A)) of subunit 2 and heme A of subunit 1 to the active site in subunit 1, a binuclear center (BNC) formed by heme A3 and copper B (CU(B)). The BNC reduces molecular oxygen to 2 water molecules using 4 electrons from cytochrome c in the IMS and 4 protons from the mitochondrial matrix.</text>
</comment>
<reference evidence="13" key="1">
    <citation type="submission" date="2012-08" db="EMBL/GenBank/DDBJ databases">
        <title>The Genome Sequence of Wuchereria bancrofti.</title>
        <authorList>
            <person name="Nutman T.B."/>
            <person name="Fink D.L."/>
            <person name="Russ C."/>
            <person name="Young S."/>
            <person name="Zeng Q."/>
            <person name="Koehrsen M."/>
            <person name="Alvarado L."/>
            <person name="Berlin A."/>
            <person name="Chapman S.B."/>
            <person name="Chen Z."/>
            <person name="Freedman E."/>
            <person name="Gellesch M."/>
            <person name="Goldberg J."/>
            <person name="Griggs A."/>
            <person name="Gujja S."/>
            <person name="Heilman E.R."/>
            <person name="Heiman D."/>
            <person name="Hepburn T."/>
            <person name="Howarth C."/>
            <person name="Jen D."/>
            <person name="Larson L."/>
            <person name="Lewis B."/>
            <person name="Mehta T."/>
            <person name="Park D."/>
            <person name="Pearson M."/>
            <person name="Roberts A."/>
            <person name="Saif S."/>
            <person name="Shea T."/>
            <person name="Shenoy N."/>
            <person name="Sisk P."/>
            <person name="Stolte C."/>
            <person name="Sykes S."/>
            <person name="Walk T."/>
            <person name="White J."/>
            <person name="Yandava C."/>
            <person name="Haas B."/>
            <person name="Henn M.R."/>
            <person name="Nusbaum C."/>
            <person name="Birren B."/>
        </authorList>
    </citation>
    <scope>NUCLEOTIDE SEQUENCE [LARGE SCALE GENOMIC DNA]</scope>
    <source>
        <strain evidence="13">NA</strain>
    </source>
</reference>
<dbReference type="Proteomes" id="UP000004810">
    <property type="component" value="Unassembled WGS sequence"/>
</dbReference>
<evidence type="ECO:0000256" key="6">
    <source>
        <dbReference type="ARBA" id="ARBA00022967"/>
    </source>
</evidence>
<keyword evidence="9 10" id="KW-0472">Membrane</keyword>
<keyword evidence="9" id="KW-0496">Mitochondrion</keyword>
<proteinExistence type="inferred from homology"/>
<name>J9EBQ9_WUCBA</name>
<keyword evidence="9" id="KW-0479">Metal-binding</keyword>
<comment type="pathway">
    <text evidence="2 9">Energy metabolism; oxidative phosphorylation.</text>
</comment>
<dbReference type="GO" id="GO:0015990">
    <property type="term" value="P:electron transport coupled proton transport"/>
    <property type="evidence" value="ECO:0007669"/>
    <property type="project" value="TreeGrafter"/>
</dbReference>